<sequence length="407" mass="43931">MPPHPDAPARTVLFGAFDRHNFGDLLFPHVLERMLAPRTVSHAGLATRDLRACGGHAVRAFGALAAGARGAALNVIHVGGELLTCDAWEAAVMLAPPERVQALIAQEQAWKDDPLAWAQAHVGMAARAPYVLSKTALAQARIETLCFHAVGGAGLDRRDAPLRDEVLEKLRMADHLSVRDRQTQAQLRAQGIDAQLVPDPAVMVAELFGARIRQRIAQDAMRAITRAFPQGYAAVQFDASFGDDATLDQLAREIARVARTQGLGIVLFRAGAAPWHDDLDTYRRLGARIRGTRLMIITSLDVWDICALIARSRVYCGSSLHGRIVAMAFARPRINIVHAQQALQPPKQAAFAATWEPAEIAATASVGEIAGAIDAALDADTALLRHTADDLARRYRAAFEPLHALAG</sequence>
<dbReference type="Pfam" id="PF04230">
    <property type="entry name" value="PS_pyruv_trans"/>
    <property type="match status" value="1"/>
</dbReference>
<keyword evidence="3" id="KW-1185">Reference proteome</keyword>
<accession>A0A4P7CYS3</accession>
<dbReference type="InterPro" id="IPR007345">
    <property type="entry name" value="Polysacch_pyruvyl_Trfase"/>
</dbReference>
<keyword evidence="2" id="KW-0808">Transferase</keyword>
<name>A0A4P7CYS3_9BURK</name>
<evidence type="ECO:0000313" key="2">
    <source>
        <dbReference type="EMBL" id="QBR00658.1"/>
    </source>
</evidence>
<protein>
    <submittedName>
        <fullName evidence="2">Polysaccharide pyruvyl transferase family protein</fullName>
    </submittedName>
</protein>
<dbReference type="GO" id="GO:0016740">
    <property type="term" value="F:transferase activity"/>
    <property type="evidence" value="ECO:0007669"/>
    <property type="project" value="UniProtKB-KW"/>
</dbReference>
<feature type="domain" description="Polysaccharide pyruvyl transferase" evidence="1">
    <location>
        <begin position="153"/>
        <end position="337"/>
    </location>
</feature>
<organism evidence="2 3">
    <name type="scientific">Paraburkholderia pallida</name>
    <dbReference type="NCBI Taxonomy" id="2547399"/>
    <lineage>
        <taxon>Bacteria</taxon>
        <taxon>Pseudomonadati</taxon>
        <taxon>Pseudomonadota</taxon>
        <taxon>Betaproteobacteria</taxon>
        <taxon>Burkholderiales</taxon>
        <taxon>Burkholderiaceae</taxon>
        <taxon>Paraburkholderia</taxon>
    </lineage>
</organism>
<reference evidence="2 3" key="1">
    <citation type="submission" date="2019-03" db="EMBL/GenBank/DDBJ databases">
        <title>Paraburkholderia sp. 7MH5, isolated from subtropical forest soil.</title>
        <authorList>
            <person name="Gao Z.-H."/>
            <person name="Qiu L.-H."/>
        </authorList>
    </citation>
    <scope>NUCLEOTIDE SEQUENCE [LARGE SCALE GENOMIC DNA]</scope>
    <source>
        <strain evidence="2 3">7MH5</strain>
    </source>
</reference>
<proteinExistence type="predicted"/>
<gene>
    <name evidence="2" type="ORF">E1956_16775</name>
</gene>
<dbReference type="KEGG" id="ppai:E1956_16775"/>
<evidence type="ECO:0000259" key="1">
    <source>
        <dbReference type="Pfam" id="PF04230"/>
    </source>
</evidence>
<dbReference type="AlphaFoldDB" id="A0A4P7CYS3"/>
<dbReference type="Proteomes" id="UP000295727">
    <property type="component" value="Chromosome 2"/>
</dbReference>
<dbReference type="EMBL" id="CP038149">
    <property type="protein sequence ID" value="QBR00658.1"/>
    <property type="molecule type" value="Genomic_DNA"/>
</dbReference>
<dbReference type="OrthoDB" id="1425928at2"/>
<evidence type="ECO:0000313" key="3">
    <source>
        <dbReference type="Proteomes" id="UP000295727"/>
    </source>
</evidence>